<reference evidence="7 8" key="2">
    <citation type="journal article" date="2010" name="Stand. Genomic Sci.">
        <title>Complete genome sequence of Desulfohalobium retbaense type strain (HR(100)).</title>
        <authorList>
            <person name="Spring S."/>
            <person name="Nolan M."/>
            <person name="Lapidus A."/>
            <person name="Glavina Del Rio T."/>
            <person name="Copeland A."/>
            <person name="Tice H."/>
            <person name="Cheng J.F."/>
            <person name="Lucas S."/>
            <person name="Land M."/>
            <person name="Chen F."/>
            <person name="Bruce D."/>
            <person name="Goodwin L."/>
            <person name="Pitluck S."/>
            <person name="Ivanova N."/>
            <person name="Mavromatis K."/>
            <person name="Mikhailova N."/>
            <person name="Pati A."/>
            <person name="Chen A."/>
            <person name="Palaniappan K."/>
            <person name="Hauser L."/>
            <person name="Chang Y.J."/>
            <person name="Jeffries C.D."/>
            <person name="Munk C."/>
            <person name="Kiss H."/>
            <person name="Chain P."/>
            <person name="Han C."/>
            <person name="Brettin T."/>
            <person name="Detter J.C."/>
            <person name="Schuler E."/>
            <person name="Goker M."/>
            <person name="Rohde M."/>
            <person name="Bristow J."/>
            <person name="Eisen J.A."/>
            <person name="Markowitz V."/>
            <person name="Hugenholtz P."/>
            <person name="Kyrpides N.C."/>
            <person name="Klenk H.P."/>
        </authorList>
    </citation>
    <scope>NUCLEOTIDE SEQUENCE [LARGE SCALE GENOMIC DNA]</scope>
    <source>
        <strain evidence="8">ATCC 49802 / DSM 20745 / S 6022</strain>
    </source>
</reference>
<comment type="subcellular location">
    <subcellularLocation>
        <location evidence="1">Cell envelope</location>
    </subcellularLocation>
</comment>
<dbReference type="STRING" id="479434.Sthe_1418"/>
<dbReference type="Proteomes" id="UP000002027">
    <property type="component" value="Chromosome 1"/>
</dbReference>
<keyword evidence="4" id="KW-0676">Redox-active center</keyword>
<dbReference type="eggNOG" id="COG0526">
    <property type="taxonomic scope" value="Bacteria"/>
</dbReference>
<proteinExistence type="predicted"/>
<dbReference type="GO" id="GO:0030313">
    <property type="term" value="C:cell envelope"/>
    <property type="evidence" value="ECO:0007669"/>
    <property type="project" value="UniProtKB-SubCell"/>
</dbReference>
<dbReference type="InterPro" id="IPR017937">
    <property type="entry name" value="Thioredoxin_CS"/>
</dbReference>
<feature type="domain" description="Thioredoxin" evidence="6">
    <location>
        <begin position="56"/>
        <end position="194"/>
    </location>
</feature>
<evidence type="ECO:0000313" key="8">
    <source>
        <dbReference type="Proteomes" id="UP000002027"/>
    </source>
</evidence>
<dbReference type="GO" id="GO:0016491">
    <property type="term" value="F:oxidoreductase activity"/>
    <property type="evidence" value="ECO:0007669"/>
    <property type="project" value="InterPro"/>
</dbReference>
<evidence type="ECO:0000313" key="7">
    <source>
        <dbReference type="EMBL" id="ACZ38853.1"/>
    </source>
</evidence>
<dbReference type="SUPFAM" id="SSF52833">
    <property type="entry name" value="Thioredoxin-like"/>
    <property type="match status" value="1"/>
</dbReference>
<gene>
    <name evidence="7" type="ordered locus">Sthe_1418</name>
</gene>
<keyword evidence="2" id="KW-0201">Cytochrome c-type biogenesis</keyword>
<dbReference type="InterPro" id="IPR036249">
    <property type="entry name" value="Thioredoxin-like_sf"/>
</dbReference>
<reference evidence="8" key="1">
    <citation type="submission" date="2009-11" db="EMBL/GenBank/DDBJ databases">
        <title>The complete chromosome 1 of Sphaerobacter thermophilus DSM 20745.</title>
        <authorList>
            <person name="Lucas S."/>
            <person name="Copeland A."/>
            <person name="Lapidus A."/>
            <person name="Glavina del Rio T."/>
            <person name="Dalin E."/>
            <person name="Tice H."/>
            <person name="Bruce D."/>
            <person name="Goodwin L."/>
            <person name="Pitluck S."/>
            <person name="Kyrpides N."/>
            <person name="Mavromatis K."/>
            <person name="Ivanova N."/>
            <person name="Mikhailova N."/>
            <person name="LaButti K.M."/>
            <person name="Clum A."/>
            <person name="Sun H.I."/>
            <person name="Brettin T."/>
            <person name="Detter J.C."/>
            <person name="Han C."/>
            <person name="Larimer F."/>
            <person name="Land M."/>
            <person name="Hauser L."/>
            <person name="Markowitz V."/>
            <person name="Cheng J.F."/>
            <person name="Hugenholtz P."/>
            <person name="Woyke T."/>
            <person name="Wu D."/>
            <person name="Steenblock K."/>
            <person name="Schneider S."/>
            <person name="Pukall R."/>
            <person name="Goeker M."/>
            <person name="Klenk H.P."/>
            <person name="Eisen J.A."/>
        </authorList>
    </citation>
    <scope>NUCLEOTIDE SEQUENCE [LARGE SCALE GENOMIC DNA]</scope>
    <source>
        <strain evidence="8">ATCC 49802 / DSM 20745 / S 6022</strain>
    </source>
</reference>
<evidence type="ECO:0000256" key="4">
    <source>
        <dbReference type="ARBA" id="ARBA00023284"/>
    </source>
</evidence>
<keyword evidence="5" id="KW-1133">Transmembrane helix</keyword>
<keyword evidence="3" id="KW-1015">Disulfide bond</keyword>
<evidence type="ECO:0000259" key="6">
    <source>
        <dbReference type="PROSITE" id="PS51352"/>
    </source>
</evidence>
<dbReference type="GO" id="GO:0017004">
    <property type="term" value="P:cytochrome complex assembly"/>
    <property type="evidence" value="ECO:0007669"/>
    <property type="project" value="UniProtKB-KW"/>
</dbReference>
<dbReference type="GO" id="GO:0016209">
    <property type="term" value="F:antioxidant activity"/>
    <property type="evidence" value="ECO:0007669"/>
    <property type="project" value="InterPro"/>
</dbReference>
<dbReference type="AlphaFoldDB" id="D1C3N6"/>
<dbReference type="PANTHER" id="PTHR42852">
    <property type="entry name" value="THIOL:DISULFIDE INTERCHANGE PROTEIN DSBE"/>
    <property type="match status" value="1"/>
</dbReference>
<dbReference type="EMBL" id="CP001823">
    <property type="protein sequence ID" value="ACZ38853.1"/>
    <property type="molecule type" value="Genomic_DNA"/>
</dbReference>
<protein>
    <submittedName>
        <fullName evidence="7">Redoxin domain protein</fullName>
    </submittedName>
</protein>
<dbReference type="InParanoid" id="D1C3N6"/>
<evidence type="ECO:0000256" key="3">
    <source>
        <dbReference type="ARBA" id="ARBA00023157"/>
    </source>
</evidence>
<evidence type="ECO:0000256" key="5">
    <source>
        <dbReference type="SAM" id="Phobius"/>
    </source>
</evidence>
<feature type="transmembrane region" description="Helical" evidence="5">
    <location>
        <begin position="12"/>
        <end position="34"/>
    </location>
</feature>
<dbReference type="InterPro" id="IPR050553">
    <property type="entry name" value="Thioredoxin_ResA/DsbE_sf"/>
</dbReference>
<dbReference type="HOGENOM" id="CLU_042529_11_4_0"/>
<dbReference type="InterPro" id="IPR013766">
    <property type="entry name" value="Thioredoxin_domain"/>
</dbReference>
<dbReference type="PANTHER" id="PTHR42852:SF6">
    <property type="entry name" value="THIOL:DISULFIDE INTERCHANGE PROTEIN DSBE"/>
    <property type="match status" value="1"/>
</dbReference>
<accession>D1C3N6</accession>
<dbReference type="KEGG" id="sti:Sthe_1418"/>
<sequence length="196" mass="21460">MERVSQDSLRNRIIPTLVVLIVVALLGLFAYAMWFSGDSTSLASGGRINTVGRLIRFENRTAPSFSLQTLDGQQISLEHFRGKTVVLNFWGSWCPPCEDEAPVLRDFAATLDENTVIVGIDIWDQPEAAQAFLEKHDLTYPNAVDDNGRTTIDYGVSGVPETFFIGPDGALLGKYNGPVKSVEQLHGFIQELTGAG</sequence>
<evidence type="ECO:0000256" key="2">
    <source>
        <dbReference type="ARBA" id="ARBA00022748"/>
    </source>
</evidence>
<dbReference type="Gene3D" id="3.40.30.10">
    <property type="entry name" value="Glutaredoxin"/>
    <property type="match status" value="1"/>
</dbReference>
<dbReference type="PROSITE" id="PS00194">
    <property type="entry name" value="THIOREDOXIN_1"/>
    <property type="match status" value="1"/>
</dbReference>
<organism evidence="7 8">
    <name type="scientific">Sphaerobacter thermophilus (strain ATCC 49802 / DSM 20745 / KCCM 41009 / NCIMB 13125 / S 6022)</name>
    <dbReference type="NCBI Taxonomy" id="479434"/>
    <lineage>
        <taxon>Bacteria</taxon>
        <taxon>Pseudomonadati</taxon>
        <taxon>Thermomicrobiota</taxon>
        <taxon>Thermomicrobia</taxon>
        <taxon>Sphaerobacterales</taxon>
        <taxon>Sphaerobacterineae</taxon>
        <taxon>Sphaerobacteraceae</taxon>
        <taxon>Sphaerobacter</taxon>
    </lineage>
</organism>
<dbReference type="PROSITE" id="PS51352">
    <property type="entry name" value="THIOREDOXIN_2"/>
    <property type="match status" value="1"/>
</dbReference>
<dbReference type="Pfam" id="PF00578">
    <property type="entry name" value="AhpC-TSA"/>
    <property type="match status" value="1"/>
</dbReference>
<dbReference type="CDD" id="cd02966">
    <property type="entry name" value="TlpA_like_family"/>
    <property type="match status" value="1"/>
</dbReference>
<keyword evidence="5" id="KW-0472">Membrane</keyword>
<dbReference type="InterPro" id="IPR000866">
    <property type="entry name" value="AhpC/TSA"/>
</dbReference>
<evidence type="ECO:0000256" key="1">
    <source>
        <dbReference type="ARBA" id="ARBA00004196"/>
    </source>
</evidence>
<name>D1C3N6_SPHTD</name>
<keyword evidence="5" id="KW-0812">Transmembrane</keyword>
<keyword evidence="8" id="KW-1185">Reference proteome</keyword>